<dbReference type="EMBL" id="NXGE01000009">
    <property type="protein sequence ID" value="PRM92610.1"/>
    <property type="molecule type" value="Genomic_DNA"/>
</dbReference>
<proteinExistence type="predicted"/>
<name>A0A2S9T1B2_9BACT</name>
<organism evidence="1 2">
    <name type="scientific">Aliarcobacter cryaerophilus</name>
    <dbReference type="NCBI Taxonomy" id="28198"/>
    <lineage>
        <taxon>Bacteria</taxon>
        <taxon>Pseudomonadati</taxon>
        <taxon>Campylobacterota</taxon>
        <taxon>Epsilonproteobacteria</taxon>
        <taxon>Campylobacterales</taxon>
        <taxon>Arcobacteraceae</taxon>
        <taxon>Aliarcobacter</taxon>
    </lineage>
</organism>
<dbReference type="Proteomes" id="UP000238281">
    <property type="component" value="Unassembled WGS sequence"/>
</dbReference>
<protein>
    <submittedName>
        <fullName evidence="1">Uncharacterized protein</fullName>
    </submittedName>
</protein>
<evidence type="ECO:0000313" key="2">
    <source>
        <dbReference type="Proteomes" id="UP000238281"/>
    </source>
</evidence>
<comment type="caution">
    <text evidence="1">The sequence shown here is derived from an EMBL/GenBank/DDBJ whole genome shotgun (WGS) entry which is preliminary data.</text>
</comment>
<evidence type="ECO:0000313" key="1">
    <source>
        <dbReference type="EMBL" id="PRM92610.1"/>
    </source>
</evidence>
<reference evidence="1 2" key="1">
    <citation type="submission" date="2017-09" db="EMBL/GenBank/DDBJ databases">
        <title>Reassesment of A. cryaerophilus.</title>
        <authorList>
            <person name="Perez-Cataluna A."/>
            <person name="Collado L."/>
            <person name="Salgado O."/>
            <person name="Lefinanco V."/>
            <person name="Figueras M.J."/>
        </authorList>
    </citation>
    <scope>NUCLEOTIDE SEQUENCE [LARGE SCALE GENOMIC DNA]</scope>
    <source>
        <strain evidence="1 2">LMG 10210</strain>
    </source>
</reference>
<dbReference type="RefSeq" id="WP_105916075.1">
    <property type="nucleotide sequence ID" value="NZ_JAODCD010000016.1"/>
</dbReference>
<accession>A0A2S9T1B2</accession>
<sequence length="65" mass="7461">MQNEKMQIIGGIFLMFSQGKITKEELDKVTAIENDLGTLESKNKENQYIDKGDTKKDVLEQNKEL</sequence>
<gene>
    <name evidence="1" type="ORF">CJ673_10235</name>
</gene>
<dbReference type="AlphaFoldDB" id="A0A2S9T1B2"/>